<organism evidence="2 3">
    <name type="scientific">Parerythrobacter lacustris</name>
    <dbReference type="NCBI Taxonomy" id="2969984"/>
    <lineage>
        <taxon>Bacteria</taxon>
        <taxon>Pseudomonadati</taxon>
        <taxon>Pseudomonadota</taxon>
        <taxon>Alphaproteobacteria</taxon>
        <taxon>Sphingomonadales</taxon>
        <taxon>Erythrobacteraceae</taxon>
        <taxon>Parerythrobacter</taxon>
    </lineage>
</organism>
<comment type="caution">
    <text evidence="2">The sequence shown here is derived from an EMBL/GenBank/DDBJ whole genome shotgun (WGS) entry which is preliminary data.</text>
</comment>
<dbReference type="PANTHER" id="PTHR42923">
    <property type="entry name" value="PROTOPORPHYRINOGEN OXIDASE"/>
    <property type="match status" value="1"/>
</dbReference>
<dbReference type="InterPro" id="IPR036188">
    <property type="entry name" value="FAD/NAD-bd_sf"/>
</dbReference>
<dbReference type="SUPFAM" id="SSF51905">
    <property type="entry name" value="FAD/NAD(P)-binding domain"/>
    <property type="match status" value="1"/>
</dbReference>
<dbReference type="Pfam" id="PF01593">
    <property type="entry name" value="Amino_oxidase"/>
    <property type="match status" value="1"/>
</dbReference>
<dbReference type="InterPro" id="IPR002937">
    <property type="entry name" value="Amino_oxidase"/>
</dbReference>
<dbReference type="InterPro" id="IPR050464">
    <property type="entry name" value="Zeta_carotene_desat/Oxidored"/>
</dbReference>
<evidence type="ECO:0000259" key="1">
    <source>
        <dbReference type="Pfam" id="PF01593"/>
    </source>
</evidence>
<dbReference type="EMBL" id="JANKHH010000001">
    <property type="protein sequence ID" value="MCR2832361.1"/>
    <property type="molecule type" value="Genomic_DNA"/>
</dbReference>
<accession>A0ABT1XL21</accession>
<dbReference type="RefSeq" id="WP_257594125.1">
    <property type="nucleotide sequence ID" value="NZ_JANKHH010000001.1"/>
</dbReference>
<evidence type="ECO:0000313" key="3">
    <source>
        <dbReference type="Proteomes" id="UP001206067"/>
    </source>
</evidence>
<feature type="domain" description="Amine oxidase" evidence="1">
    <location>
        <begin position="30"/>
        <end position="492"/>
    </location>
</feature>
<reference evidence="2 3" key="1">
    <citation type="submission" date="2022-08" db="EMBL/GenBank/DDBJ databases">
        <title>Polyphasic taxonomy analysis of Qipengyuania sp.RS5-5.</title>
        <authorList>
            <person name="Xamxidin M."/>
            <person name="Wu M."/>
        </authorList>
    </citation>
    <scope>NUCLEOTIDE SEQUENCE [LARGE SCALE GENOMIC DNA]</scope>
    <source>
        <strain evidence="2 3">RS5-5</strain>
    </source>
</reference>
<proteinExistence type="predicted"/>
<gene>
    <name evidence="2" type="ORF">NSO95_00260</name>
</gene>
<dbReference type="Gene3D" id="3.50.50.60">
    <property type="entry name" value="FAD/NAD(P)-binding domain"/>
    <property type="match status" value="1"/>
</dbReference>
<dbReference type="Proteomes" id="UP001206067">
    <property type="component" value="Unassembled WGS sequence"/>
</dbReference>
<evidence type="ECO:0000313" key="2">
    <source>
        <dbReference type="EMBL" id="MCR2832361.1"/>
    </source>
</evidence>
<name>A0ABT1XL21_9SPHN</name>
<protein>
    <submittedName>
        <fullName evidence="2">FAD-dependent oxidoreductase</fullName>
    </submittedName>
</protein>
<sequence length="674" mass="72400">MTTRTKPKAAAKKPAPKAAAPEVAIIGGGLGGMTAALKLLQAGFKVTLFERYDRLGGNTASERVNGVEHDVYPHMFCDWYANFWQLFEHDLGLSREDHFVAHPGSLLREPGSGDYVTMLNPTSIEALLANLKSGAMSPAELLLLGYSGVDLASQQFDRDGLNQLGKLDVNGFLYSRGYATEAVAAMQNYLLTLVWSIDSDVTSAPTYGNFLQHSLRFPDHSPFDWLLRNSLNDGLIAPFRAKLEALGCTIRTGCAVQSVRLDSDHRPILRWQTKGAKRTQTKAFDYGVLAVPHEAMADLVMCRTSGIAGSRIVDAEPELANLRRLTSSAIPVLDLYLRVKLDGFPADNIGLAGSNYGLTALDISQLWPAELFGGKTALVVAASDGDAIPSEDPEQAAMLMLAEFARYYPQFAGIARWGDPDCIVDWAKTHIRLNAHHKLFLDDTGSWAFRPAAAYPETLPRLAFGGDLCRTDVEMATMEGAVQSGTLAAAAVQAQDARITGLQRGKEIADVPHRVYSPTTFRAAKLLLLPSAYAAYALVALDQYRAAKAAGDDRAGEALATLVENLALVLPKAATEAGEGAYWFYRSLVDKDEEDPGDEAIGLGAAALMVLGEIADYAASHLGGEERPVPETGAAKAFEGIAGEIAGIAGRAFGAVRDAAANGNTAKRRWRVKS</sequence>
<keyword evidence="3" id="KW-1185">Reference proteome</keyword>
<dbReference type="PRINTS" id="PR00419">
    <property type="entry name" value="ADXRDTASE"/>
</dbReference>